<reference evidence="4" key="1">
    <citation type="submission" date="2015-03" db="EMBL/GenBank/DDBJ databases">
        <authorList>
            <person name="Nijsse Bart"/>
        </authorList>
    </citation>
    <scope>NUCLEOTIDE SEQUENCE [LARGE SCALE GENOMIC DNA]</scope>
</reference>
<dbReference type="PANTHER" id="PTHR46401:SF2">
    <property type="entry name" value="GLYCOSYLTRANSFERASE WBBK-RELATED"/>
    <property type="match status" value="1"/>
</dbReference>
<sequence length="472" mass="53347">MQMRIIIDLQGAQSESCFRGIGRYSISLAKAIVRNRGTHEIFILLNELFPDTIEKIRESFTGILPKHHIMVFGAVGPVNELNIKNEWRVLASELLREKLIKDLDPDFVLVSSLFEGASNNTISSVGKYFPEIQTAVIFYDLIPLLYPKTYLPTLFVKKWYYRKLEFLKQADLLLAISKSAQKEAIDQLGIEEERIISISSAADAAFSRVDISAETISMLRTRFGIKRSFLMHTSVFEPRKNFEGLIKAFGLLPTALRKEYQLVLVCNLGNEQRKLRNVATKAGLDHDDLVLTGYVSDEELLLLYSSCHLFIFPSFHEGFGLPALEAMSCGAAAIGSSTSSIPEVIGREDALFDPASSESMACLIERVLTNPSFWQSLKQHAVHQSRQFSWDKSAIIAISALEKIYKEKVEEDCNNSYRKLIDEISRIDSKIKPTNQDIISTEAAIEHNEKLAYKMKRYFRIQDKCPKADGIA</sequence>
<dbReference type="AlphaFoldDB" id="A0A0U1KUM5"/>
<dbReference type="Proteomes" id="UP000049855">
    <property type="component" value="Unassembled WGS sequence"/>
</dbReference>
<dbReference type="SUPFAM" id="SSF53756">
    <property type="entry name" value="UDP-Glycosyltransferase/glycogen phosphorylase"/>
    <property type="match status" value="1"/>
</dbReference>
<proteinExistence type="predicted"/>
<protein>
    <submittedName>
        <fullName evidence="3">Mannosyltransferase</fullName>
    </submittedName>
</protein>
<dbReference type="InterPro" id="IPR001296">
    <property type="entry name" value="Glyco_trans_1"/>
</dbReference>
<dbReference type="GO" id="GO:0009103">
    <property type="term" value="P:lipopolysaccharide biosynthetic process"/>
    <property type="evidence" value="ECO:0007669"/>
    <property type="project" value="TreeGrafter"/>
</dbReference>
<keyword evidence="3" id="KW-0328">Glycosyltransferase</keyword>
<evidence type="ECO:0000259" key="2">
    <source>
        <dbReference type="Pfam" id="PF00534"/>
    </source>
</evidence>
<keyword evidence="1 3" id="KW-0808">Transferase</keyword>
<evidence type="ECO:0000256" key="1">
    <source>
        <dbReference type="ARBA" id="ARBA00022679"/>
    </source>
</evidence>
<gene>
    <name evidence="3" type="ORF">SpAn4DRAFT_2100</name>
</gene>
<dbReference type="Pfam" id="PF00534">
    <property type="entry name" value="Glycos_transf_1"/>
    <property type="match status" value="1"/>
</dbReference>
<evidence type="ECO:0000313" key="3">
    <source>
        <dbReference type="EMBL" id="CQR71122.1"/>
    </source>
</evidence>
<evidence type="ECO:0000313" key="4">
    <source>
        <dbReference type="Proteomes" id="UP000049855"/>
    </source>
</evidence>
<keyword evidence="4" id="KW-1185">Reference proteome</keyword>
<organism evidence="3 4">
    <name type="scientific">Sporomusa ovata</name>
    <dbReference type="NCBI Taxonomy" id="2378"/>
    <lineage>
        <taxon>Bacteria</taxon>
        <taxon>Bacillati</taxon>
        <taxon>Bacillota</taxon>
        <taxon>Negativicutes</taxon>
        <taxon>Selenomonadales</taxon>
        <taxon>Sporomusaceae</taxon>
        <taxon>Sporomusa</taxon>
    </lineage>
</organism>
<dbReference type="Gene3D" id="3.40.50.2000">
    <property type="entry name" value="Glycogen Phosphorylase B"/>
    <property type="match status" value="2"/>
</dbReference>
<dbReference type="GO" id="GO:0016757">
    <property type="term" value="F:glycosyltransferase activity"/>
    <property type="evidence" value="ECO:0007669"/>
    <property type="project" value="UniProtKB-KW"/>
</dbReference>
<dbReference type="CDD" id="cd03809">
    <property type="entry name" value="GT4_MtfB-like"/>
    <property type="match status" value="1"/>
</dbReference>
<feature type="domain" description="Glycosyl transferase family 1" evidence="2">
    <location>
        <begin position="228"/>
        <end position="380"/>
    </location>
</feature>
<accession>A0A0U1KUM5</accession>
<name>A0A0U1KUM5_9FIRM</name>
<dbReference type="PANTHER" id="PTHR46401">
    <property type="entry name" value="GLYCOSYLTRANSFERASE WBBK-RELATED"/>
    <property type="match status" value="1"/>
</dbReference>
<dbReference type="EMBL" id="CTRP01000003">
    <property type="protein sequence ID" value="CQR71122.1"/>
    <property type="molecule type" value="Genomic_DNA"/>
</dbReference>